<dbReference type="GO" id="GO:0004190">
    <property type="term" value="F:aspartic-type endopeptidase activity"/>
    <property type="evidence" value="ECO:0007669"/>
    <property type="project" value="InterPro"/>
</dbReference>
<dbReference type="InterPro" id="IPR021109">
    <property type="entry name" value="Peptidase_aspartic_dom_sf"/>
</dbReference>
<evidence type="ECO:0000256" key="4">
    <source>
        <dbReference type="SAM" id="SignalP"/>
    </source>
</evidence>
<evidence type="ECO:0000259" key="5">
    <source>
        <dbReference type="PROSITE" id="PS51767"/>
    </source>
</evidence>
<comment type="similarity">
    <text evidence="1">Belongs to the peptidase A1 family.</text>
</comment>
<dbReference type="Proteomes" id="UP001162972">
    <property type="component" value="Chromosome 4"/>
</dbReference>
<dbReference type="EMBL" id="JAPFFJ010000018">
    <property type="protein sequence ID" value="KAJ6402403.1"/>
    <property type="molecule type" value="Genomic_DNA"/>
</dbReference>
<keyword evidence="4" id="KW-0732">Signal</keyword>
<evidence type="ECO:0000313" key="7">
    <source>
        <dbReference type="Proteomes" id="UP001162972"/>
    </source>
</evidence>
<keyword evidence="3" id="KW-0378">Hydrolase</keyword>
<dbReference type="FunFam" id="2.40.70.10:FF:000090">
    <property type="entry name" value="Aspartyl protease family protein"/>
    <property type="match status" value="1"/>
</dbReference>
<proteinExistence type="inferred from homology"/>
<sequence length="302" mass="33405">MLLLFFFLASLFLISTQETLMKNDSLSLSFPLTSLPHSPQTSPNFYSSFISQTRKTPAHKSAASSSSPYNYRSRFRYSMILLVSLPIGTPPQSQQMILDTGSQLSWIQCHKNVPRKPPPRTVFDPSLSSSFSVLPCNHPLCKPRIPDFTLPTSCDLNRLCHYSYFYADGTLAEGNLVREKITFSTSQSTPPLILGCAEDGSDDKGILGMNLGRLSFASQAKITKFSYCVPTRQARPGFTPTGSFYLGENPNSARFQYISLLTFPQSQQMPNLDPLAHTVALQGIRIGNKKLNIPVSAFRAGS</sequence>
<dbReference type="GO" id="GO:0006508">
    <property type="term" value="P:proteolysis"/>
    <property type="evidence" value="ECO:0007669"/>
    <property type="project" value="UniProtKB-KW"/>
</dbReference>
<keyword evidence="7" id="KW-1185">Reference proteome</keyword>
<dbReference type="InterPro" id="IPR051708">
    <property type="entry name" value="Plant_Aspart_Prot_A1"/>
</dbReference>
<reference evidence="6 7" key="1">
    <citation type="journal article" date="2023" name="Int. J. Mol. Sci.">
        <title>De Novo Assembly and Annotation of 11 Diverse Shrub Willow (Salix) Genomes Reveals Novel Gene Organization in Sex-Linked Regions.</title>
        <authorList>
            <person name="Hyden B."/>
            <person name="Feng K."/>
            <person name="Yates T.B."/>
            <person name="Jawdy S."/>
            <person name="Cereghino C."/>
            <person name="Smart L.B."/>
            <person name="Muchero W."/>
        </authorList>
    </citation>
    <scope>NUCLEOTIDE SEQUENCE [LARGE SCALE GENOMIC DNA]</scope>
    <source>
        <tissue evidence="6">Shoot tip</tissue>
    </source>
</reference>
<dbReference type="PROSITE" id="PS00141">
    <property type="entry name" value="ASP_PROTEASE"/>
    <property type="match status" value="1"/>
</dbReference>
<dbReference type="GO" id="GO:0005576">
    <property type="term" value="C:extracellular region"/>
    <property type="evidence" value="ECO:0007669"/>
    <property type="project" value="TreeGrafter"/>
</dbReference>
<dbReference type="AlphaFoldDB" id="A0AAD6NRK7"/>
<feature type="signal peptide" evidence="4">
    <location>
        <begin position="1"/>
        <end position="16"/>
    </location>
</feature>
<evidence type="ECO:0000256" key="3">
    <source>
        <dbReference type="ARBA" id="ARBA00022801"/>
    </source>
</evidence>
<organism evidence="6 7">
    <name type="scientific">Salix udensis</name>
    <dbReference type="NCBI Taxonomy" id="889485"/>
    <lineage>
        <taxon>Eukaryota</taxon>
        <taxon>Viridiplantae</taxon>
        <taxon>Streptophyta</taxon>
        <taxon>Embryophyta</taxon>
        <taxon>Tracheophyta</taxon>
        <taxon>Spermatophyta</taxon>
        <taxon>Magnoliopsida</taxon>
        <taxon>eudicotyledons</taxon>
        <taxon>Gunneridae</taxon>
        <taxon>Pentapetalae</taxon>
        <taxon>rosids</taxon>
        <taxon>fabids</taxon>
        <taxon>Malpighiales</taxon>
        <taxon>Salicaceae</taxon>
        <taxon>Saliceae</taxon>
        <taxon>Salix</taxon>
    </lineage>
</organism>
<dbReference type="SUPFAM" id="SSF50630">
    <property type="entry name" value="Acid proteases"/>
    <property type="match status" value="1"/>
</dbReference>
<evidence type="ECO:0000256" key="1">
    <source>
        <dbReference type="ARBA" id="ARBA00007447"/>
    </source>
</evidence>
<keyword evidence="2" id="KW-0645">Protease</keyword>
<dbReference type="InterPro" id="IPR033121">
    <property type="entry name" value="PEPTIDASE_A1"/>
</dbReference>
<gene>
    <name evidence="6" type="ORF">OIU84_014489</name>
</gene>
<feature type="domain" description="Peptidase A1" evidence="5">
    <location>
        <begin position="81"/>
        <end position="302"/>
    </location>
</feature>
<protein>
    <recommendedName>
        <fullName evidence="5">Peptidase A1 domain-containing protein</fullName>
    </recommendedName>
</protein>
<evidence type="ECO:0000256" key="2">
    <source>
        <dbReference type="ARBA" id="ARBA00022670"/>
    </source>
</evidence>
<name>A0AAD6NRK7_9ROSI</name>
<dbReference type="PANTHER" id="PTHR47967:SF31">
    <property type="entry name" value="ASPARTYL PROTEASE FAMILY PROTEIN"/>
    <property type="match status" value="1"/>
</dbReference>
<dbReference type="Gene3D" id="2.40.70.10">
    <property type="entry name" value="Acid Proteases"/>
    <property type="match status" value="1"/>
</dbReference>
<dbReference type="PANTHER" id="PTHR47967">
    <property type="entry name" value="OS07G0603500 PROTEIN-RELATED"/>
    <property type="match status" value="1"/>
</dbReference>
<comment type="caution">
    <text evidence="6">The sequence shown here is derived from an EMBL/GenBank/DDBJ whole genome shotgun (WGS) entry which is preliminary data.</text>
</comment>
<dbReference type="InterPro" id="IPR001969">
    <property type="entry name" value="Aspartic_peptidase_AS"/>
</dbReference>
<dbReference type="Pfam" id="PF14543">
    <property type="entry name" value="TAXi_N"/>
    <property type="match status" value="1"/>
</dbReference>
<dbReference type="PROSITE" id="PS51767">
    <property type="entry name" value="PEPTIDASE_A1"/>
    <property type="match status" value="1"/>
</dbReference>
<feature type="chain" id="PRO_5042288611" description="Peptidase A1 domain-containing protein" evidence="4">
    <location>
        <begin position="17"/>
        <end position="302"/>
    </location>
</feature>
<dbReference type="InterPro" id="IPR032861">
    <property type="entry name" value="TAXi_N"/>
</dbReference>
<evidence type="ECO:0000313" key="6">
    <source>
        <dbReference type="EMBL" id="KAJ6402403.1"/>
    </source>
</evidence>
<accession>A0AAD6NRK7</accession>